<reference evidence="2 3" key="1">
    <citation type="submission" date="2024-09" db="EMBL/GenBank/DDBJ databases">
        <authorList>
            <person name="Sun Q."/>
            <person name="Mori K."/>
        </authorList>
    </citation>
    <scope>NUCLEOTIDE SEQUENCE [LARGE SCALE GENOMIC DNA]</scope>
    <source>
        <strain evidence="2 3">NCAIM B.02610</strain>
    </source>
</reference>
<dbReference type="SUPFAM" id="SSF49899">
    <property type="entry name" value="Concanavalin A-like lectins/glucanases"/>
    <property type="match status" value="1"/>
</dbReference>
<dbReference type="EMBL" id="JBHLUX010000093">
    <property type="protein sequence ID" value="MFC0473301.1"/>
    <property type="molecule type" value="Genomic_DNA"/>
</dbReference>
<dbReference type="RefSeq" id="WP_335959911.1">
    <property type="nucleotide sequence ID" value="NZ_JAXBLX010000007.1"/>
</dbReference>
<evidence type="ECO:0000313" key="2">
    <source>
        <dbReference type="EMBL" id="MFC0473301.1"/>
    </source>
</evidence>
<name>A0ABV6KJ02_9BACI</name>
<sequence>MNDYSVLRLVKRTAGEDQTWSVEQVKTNRLFLKVEVYGQDYNFYYATEPENWQTLTENVDGRILSTDIAGGFVGTYIGMYTSSNGEESSNTADFDYFEYSRLS</sequence>
<dbReference type="PANTHER" id="PTHR42812">
    <property type="entry name" value="BETA-XYLOSIDASE"/>
    <property type="match status" value="1"/>
</dbReference>
<dbReference type="InterPro" id="IPR051795">
    <property type="entry name" value="Glycosyl_Hydrlase_43"/>
</dbReference>
<accession>A0ABV6KJ02</accession>
<dbReference type="InterPro" id="IPR041542">
    <property type="entry name" value="GH43_C2"/>
</dbReference>
<evidence type="ECO:0000259" key="1">
    <source>
        <dbReference type="Pfam" id="PF17851"/>
    </source>
</evidence>
<protein>
    <recommendedName>
        <fullName evidence="1">Beta-xylosidase C-terminal Concanavalin A-like domain-containing protein</fullName>
    </recommendedName>
</protein>
<keyword evidence="3" id="KW-1185">Reference proteome</keyword>
<proteinExistence type="predicted"/>
<gene>
    <name evidence="2" type="ORF">ACFFHM_23055</name>
</gene>
<dbReference type="Gene3D" id="2.60.120.200">
    <property type="match status" value="1"/>
</dbReference>
<comment type="caution">
    <text evidence="2">The sequence shown here is derived from an EMBL/GenBank/DDBJ whole genome shotgun (WGS) entry which is preliminary data.</text>
</comment>
<dbReference type="Pfam" id="PF17851">
    <property type="entry name" value="GH43_C2"/>
    <property type="match status" value="1"/>
</dbReference>
<dbReference type="InterPro" id="IPR013320">
    <property type="entry name" value="ConA-like_dom_sf"/>
</dbReference>
<evidence type="ECO:0000313" key="3">
    <source>
        <dbReference type="Proteomes" id="UP001589838"/>
    </source>
</evidence>
<dbReference type="PANTHER" id="PTHR42812:SF12">
    <property type="entry name" value="BETA-XYLOSIDASE-RELATED"/>
    <property type="match status" value="1"/>
</dbReference>
<dbReference type="Proteomes" id="UP001589838">
    <property type="component" value="Unassembled WGS sequence"/>
</dbReference>
<organism evidence="2 3">
    <name type="scientific">Halalkalibacter kiskunsagensis</name>
    <dbReference type="NCBI Taxonomy" id="1548599"/>
    <lineage>
        <taxon>Bacteria</taxon>
        <taxon>Bacillati</taxon>
        <taxon>Bacillota</taxon>
        <taxon>Bacilli</taxon>
        <taxon>Bacillales</taxon>
        <taxon>Bacillaceae</taxon>
        <taxon>Halalkalibacter</taxon>
    </lineage>
</organism>
<feature type="domain" description="Beta-xylosidase C-terminal Concanavalin A-like" evidence="1">
    <location>
        <begin position="5"/>
        <end position="100"/>
    </location>
</feature>